<evidence type="ECO:0000259" key="2">
    <source>
        <dbReference type="Pfam" id="PF13699"/>
    </source>
</evidence>
<dbReference type="InterPro" id="IPR025295">
    <property type="entry name" value="eCIS_core_dom"/>
</dbReference>
<comment type="caution">
    <text evidence="3">The sequence shown here is derived from an EMBL/GenBank/DDBJ whole genome shotgun (WGS) entry which is preliminary data.</text>
</comment>
<evidence type="ECO:0000313" key="4">
    <source>
        <dbReference type="Proteomes" id="UP001158058"/>
    </source>
</evidence>
<feature type="domain" description="eCIS core" evidence="2">
    <location>
        <begin position="114"/>
        <end position="188"/>
    </location>
</feature>
<gene>
    <name evidence="3" type="ORF">N7380_03115</name>
</gene>
<evidence type="ECO:0000313" key="3">
    <source>
        <dbReference type="EMBL" id="MDH0141293.1"/>
    </source>
</evidence>
<dbReference type="AlphaFoldDB" id="A0AB73HXM8"/>
<name>A0AB73HXM8_AQUAC</name>
<protein>
    <submittedName>
        <fullName evidence="3">DUF4157 domain-containing protein</fullName>
    </submittedName>
</protein>
<organism evidence="3 4">
    <name type="scientific">Aquipseudomonas alcaligenes</name>
    <name type="common">Pseudomonas alcaligenes</name>
    <dbReference type="NCBI Taxonomy" id="43263"/>
    <lineage>
        <taxon>Bacteria</taxon>
        <taxon>Pseudomonadati</taxon>
        <taxon>Pseudomonadota</taxon>
        <taxon>Gammaproteobacteria</taxon>
        <taxon>Pseudomonadales</taxon>
        <taxon>Pseudomonadaceae</taxon>
        <taxon>Aquipseudomonas</taxon>
    </lineage>
</organism>
<feature type="region of interest" description="Disordered" evidence="1">
    <location>
        <begin position="473"/>
        <end position="494"/>
    </location>
</feature>
<feature type="compositionally biased region" description="Gly residues" evidence="1">
    <location>
        <begin position="289"/>
        <end position="300"/>
    </location>
</feature>
<dbReference type="EMBL" id="JAODZF010000002">
    <property type="protein sequence ID" value="MDH0141293.1"/>
    <property type="molecule type" value="Genomic_DNA"/>
</dbReference>
<accession>A0AB73HXM8</accession>
<sequence length="500" mass="51118">MKTTTTPSPQPAASHLLLQRKCACGGSAGMDSECESCRKKKALGIQKRLSIGASHDPLEQEADRAAAQVLHMGHAAPLPGSHGPLLSRLASTTAEAGPAPASVASVLNTPGTALPASSRAFFEPRFGHDFSRVRIHHDEQASASARDVSAHAYTVGSHVVFAQGRFAPETSSGRELLAHELAHVVQQSPAGQQRVLRQQAPATPASAQATAAEAACDLGTLCRLSRQAPEVVTQARMLSAWRACVPGVPVTSLVGGNPCLTPNFGSYSAPQAPGPRRSMTGPQPAPATAGGGSSSSSGGGLSLPSTTISFNLGPAAFTIDLPASLAIQLPVPFSGARLVVFSLNASTSEFSFTATINAVPHVRIIARAGVTTEGVGSAGLTVQTTRTTCQAVSPEAARSALTTAGNRLRDAILAVQNPPAPAADASALSQTFAPHMRYAEVVSAIVKLNSEIERVGAPCREVPVFSAQIGVTGPLTRPDTPPGPGVAPGPSLGGSLTFHF</sequence>
<dbReference type="Proteomes" id="UP001158058">
    <property type="component" value="Unassembled WGS sequence"/>
</dbReference>
<feature type="region of interest" description="Disordered" evidence="1">
    <location>
        <begin position="267"/>
        <end position="300"/>
    </location>
</feature>
<reference evidence="3" key="1">
    <citation type="submission" date="2022-09" db="EMBL/GenBank/DDBJ databases">
        <title>Intensive care unit water sources are persistently colonized with multi-drug resistant bacteria and are the site of extensive horizontal gene transfer of antibiotic resistance genes.</title>
        <authorList>
            <person name="Diorio-Toth L."/>
        </authorList>
    </citation>
    <scope>NUCLEOTIDE SEQUENCE</scope>
    <source>
        <strain evidence="3">GD04146</strain>
    </source>
</reference>
<dbReference type="Pfam" id="PF13699">
    <property type="entry name" value="eCIS_core"/>
    <property type="match status" value="1"/>
</dbReference>
<dbReference type="RefSeq" id="WP_279999691.1">
    <property type="nucleotide sequence ID" value="NZ_JAODZF010000002.1"/>
</dbReference>
<proteinExistence type="predicted"/>
<evidence type="ECO:0000256" key="1">
    <source>
        <dbReference type="SAM" id="MobiDB-lite"/>
    </source>
</evidence>